<organism evidence="2 3">
    <name type="scientific">Aliivibrio logei 5S-186</name>
    <dbReference type="NCBI Taxonomy" id="626086"/>
    <lineage>
        <taxon>Bacteria</taxon>
        <taxon>Pseudomonadati</taxon>
        <taxon>Pseudomonadota</taxon>
        <taxon>Gammaproteobacteria</taxon>
        <taxon>Vibrionales</taxon>
        <taxon>Vibrionaceae</taxon>
        <taxon>Aliivibrio</taxon>
    </lineage>
</organism>
<reference evidence="2 3" key="1">
    <citation type="journal article" date="2012" name="Science">
        <title>Ecological populations of bacteria act as socially cohesive units of antibiotic production and resistance.</title>
        <authorList>
            <person name="Cordero O.X."/>
            <person name="Wildschutte H."/>
            <person name="Kirkup B."/>
            <person name="Proehl S."/>
            <person name="Ngo L."/>
            <person name="Hussain F."/>
            <person name="Le Roux F."/>
            <person name="Mincer T."/>
            <person name="Polz M.F."/>
        </authorList>
    </citation>
    <scope>NUCLEOTIDE SEQUENCE [LARGE SCALE GENOMIC DNA]</scope>
    <source>
        <strain evidence="2 3">5S-186</strain>
    </source>
</reference>
<gene>
    <name evidence="2" type="ORF">A1Q5_14665</name>
</gene>
<keyword evidence="1" id="KW-0732">Signal</keyword>
<name>A0ABX3ANZ1_ALILO</name>
<keyword evidence="3" id="KW-1185">Reference proteome</keyword>
<dbReference type="RefSeq" id="WP_017023403.1">
    <property type="nucleotide sequence ID" value="NZ_AJYJ02000144.1"/>
</dbReference>
<feature type="chain" id="PRO_5045107387" evidence="1">
    <location>
        <begin position="23"/>
        <end position="266"/>
    </location>
</feature>
<evidence type="ECO:0000256" key="1">
    <source>
        <dbReference type="SAM" id="SignalP"/>
    </source>
</evidence>
<accession>A0ABX3ANZ1</accession>
<proteinExistence type="predicted"/>
<feature type="signal peptide" evidence="1">
    <location>
        <begin position="1"/>
        <end position="22"/>
    </location>
</feature>
<dbReference type="Proteomes" id="UP000095059">
    <property type="component" value="Unassembled WGS sequence"/>
</dbReference>
<dbReference type="EMBL" id="AJYJ02000144">
    <property type="protein sequence ID" value="OEF09462.1"/>
    <property type="molecule type" value="Genomic_DNA"/>
</dbReference>
<sequence>MNNTLKIILIMLFLSISNISKSNELSTTDGSIISFVKNSDENYPLALIINSEEKNTLIDRYSFEGGEPNVVNSSFLKIDNKTFFLVLISWNVNHYDIKGTQYQTFIYNYKNKKLHKYLKLNDDSNLSGFIGYTSDSTNQKYDYNNIKSVKTYLQDKLNSGKINLFSCILHNKKTVIINHQNNKNNYIYKNNDNVELKYPHSNESPISFDNENNIIYFNRGNYTYSITKGKANDYALSIKNNDKIIFNKSCKNILTTFLSNINEYFN</sequence>
<protein>
    <submittedName>
        <fullName evidence="2">Uncharacterized protein</fullName>
    </submittedName>
</protein>
<evidence type="ECO:0000313" key="2">
    <source>
        <dbReference type="EMBL" id="OEF09462.1"/>
    </source>
</evidence>
<comment type="caution">
    <text evidence="2">The sequence shown here is derived from an EMBL/GenBank/DDBJ whole genome shotgun (WGS) entry which is preliminary data.</text>
</comment>
<evidence type="ECO:0000313" key="3">
    <source>
        <dbReference type="Proteomes" id="UP000095059"/>
    </source>
</evidence>